<dbReference type="InterPro" id="IPR051033">
    <property type="entry name" value="SH3BGR"/>
</dbReference>
<protein>
    <recommendedName>
        <fullName evidence="4">SH3 domain-binding glutamic acid-rich-like protein</fullName>
    </recommendedName>
</protein>
<dbReference type="Gene3D" id="3.40.30.10">
    <property type="entry name" value="Glutaredoxin"/>
    <property type="match status" value="1"/>
</dbReference>
<dbReference type="OrthoDB" id="9932926at2759"/>
<evidence type="ECO:0000256" key="1">
    <source>
        <dbReference type="ARBA" id="ARBA00007764"/>
    </source>
</evidence>
<dbReference type="InterPro" id="IPR006993">
    <property type="entry name" value="Glut_rich_SH3-bd"/>
</dbReference>
<dbReference type="InterPro" id="IPR036249">
    <property type="entry name" value="Thioredoxin-like_sf"/>
</dbReference>
<sequence length="125" mass="13702">MVQTVLSSDLAISKQNCSPMCDLRLFVSSISGNPAVKNKQQYVINLLTALKISFKTEDISQDEGAKKFMCDSLRALGKNAVAPQLFFGDEYIGGYDELMEANENEALSDFLRVPIDRTPVSFGAA</sequence>
<dbReference type="Pfam" id="PF04908">
    <property type="entry name" value="SH3BGR"/>
    <property type="match status" value="1"/>
</dbReference>
<dbReference type="PROSITE" id="PS51354">
    <property type="entry name" value="GLUTAREDOXIN_2"/>
    <property type="match status" value="1"/>
</dbReference>
<comment type="similarity">
    <text evidence="1">Belongs to the SH3BGR family.</text>
</comment>
<dbReference type="GO" id="GO:0005737">
    <property type="term" value="C:cytoplasm"/>
    <property type="evidence" value="ECO:0007669"/>
    <property type="project" value="TreeGrafter"/>
</dbReference>
<keyword evidence="3" id="KW-1185">Reference proteome</keyword>
<dbReference type="SUPFAM" id="SSF52833">
    <property type="entry name" value="Thioredoxin-like"/>
    <property type="match status" value="1"/>
</dbReference>
<dbReference type="PANTHER" id="PTHR12232:SF0">
    <property type="entry name" value="THIOREDOXIN DOMAIN-CONTAINING PROTEIN"/>
    <property type="match status" value="1"/>
</dbReference>
<organism evidence="2 3">
    <name type="scientific">Paragonimus westermani</name>
    <dbReference type="NCBI Taxonomy" id="34504"/>
    <lineage>
        <taxon>Eukaryota</taxon>
        <taxon>Metazoa</taxon>
        <taxon>Spiralia</taxon>
        <taxon>Lophotrochozoa</taxon>
        <taxon>Platyhelminthes</taxon>
        <taxon>Trematoda</taxon>
        <taxon>Digenea</taxon>
        <taxon>Plagiorchiida</taxon>
        <taxon>Troglotremata</taxon>
        <taxon>Troglotrematidae</taxon>
        <taxon>Paragonimus</taxon>
    </lineage>
</organism>
<dbReference type="PANTHER" id="PTHR12232">
    <property type="entry name" value="SH3 DOMAIN-BINDING GLUTAMIC ACID-RICH-LIKE PROTEIN"/>
    <property type="match status" value="1"/>
</dbReference>
<name>A0A8T0DPU5_9TREM</name>
<dbReference type="AlphaFoldDB" id="A0A8T0DPU5"/>
<proteinExistence type="inferred from homology"/>
<accession>A0A8T0DPU5</accession>
<evidence type="ECO:0008006" key="4">
    <source>
        <dbReference type="Google" id="ProtNLM"/>
    </source>
</evidence>
<evidence type="ECO:0000313" key="2">
    <source>
        <dbReference type="EMBL" id="KAF8569969.1"/>
    </source>
</evidence>
<dbReference type="EMBL" id="JTDF01001471">
    <property type="protein sequence ID" value="KAF8569969.1"/>
    <property type="molecule type" value="Genomic_DNA"/>
</dbReference>
<reference evidence="2 3" key="1">
    <citation type="submission" date="2019-07" db="EMBL/GenBank/DDBJ databases">
        <title>Annotation for the trematode Paragonimus westermani.</title>
        <authorList>
            <person name="Choi Y.-J."/>
        </authorList>
    </citation>
    <scope>NUCLEOTIDE SEQUENCE [LARGE SCALE GENOMIC DNA]</scope>
    <source>
        <strain evidence="2">180907_Pwestermani</strain>
    </source>
</reference>
<comment type="caution">
    <text evidence="2">The sequence shown here is derived from an EMBL/GenBank/DDBJ whole genome shotgun (WGS) entry which is preliminary data.</text>
</comment>
<evidence type="ECO:0000313" key="3">
    <source>
        <dbReference type="Proteomes" id="UP000699462"/>
    </source>
</evidence>
<gene>
    <name evidence="2" type="ORF">P879_03263</name>
</gene>
<dbReference type="Proteomes" id="UP000699462">
    <property type="component" value="Unassembled WGS sequence"/>
</dbReference>